<dbReference type="STRING" id="1913578.LPB140_03265"/>
<dbReference type="InterPro" id="IPR007138">
    <property type="entry name" value="ABM_dom"/>
</dbReference>
<dbReference type="InterPro" id="IPR052936">
    <property type="entry name" value="Jasmonate_Hydroxylase-like"/>
</dbReference>
<dbReference type="RefSeq" id="WP_072558648.1">
    <property type="nucleotide sequence ID" value="NZ_CP018154.1"/>
</dbReference>
<protein>
    <recommendedName>
        <fullName evidence="1">ABM domain-containing protein</fullName>
    </recommendedName>
</protein>
<keyword evidence="3" id="KW-1185">Reference proteome</keyword>
<gene>
    <name evidence="2" type="ORF">LPB140_03265</name>
</gene>
<dbReference type="Gene3D" id="3.30.70.100">
    <property type="match status" value="1"/>
</dbReference>
<evidence type="ECO:0000313" key="3">
    <source>
        <dbReference type="Proteomes" id="UP000242561"/>
    </source>
</evidence>
<dbReference type="KEGG" id="sphl:LPB140_03265"/>
<dbReference type="PANTHER" id="PTHR37811:SF2">
    <property type="entry name" value="ABM DOMAIN-CONTAINING PROTEIN"/>
    <property type="match status" value="1"/>
</dbReference>
<dbReference type="EMBL" id="CP018154">
    <property type="protein sequence ID" value="APG62000.1"/>
    <property type="molecule type" value="Genomic_DNA"/>
</dbReference>
<sequence>MEHLPALHPSSIPSGAVAVIFSSIRTPEYEDEYQLAAGQMEDLASRQKGYLHFMALRADNHFGIAISYWSDMQSAKNWRDNKEHARVREMGRDKFYSSYSIQICVVEHDYSWSK</sequence>
<feature type="domain" description="ABM" evidence="1">
    <location>
        <begin position="26"/>
        <end position="89"/>
    </location>
</feature>
<evidence type="ECO:0000313" key="2">
    <source>
        <dbReference type="EMBL" id="APG62000.1"/>
    </source>
</evidence>
<dbReference type="PANTHER" id="PTHR37811">
    <property type="entry name" value="BLL5343 PROTEIN"/>
    <property type="match status" value="1"/>
</dbReference>
<proteinExistence type="predicted"/>
<evidence type="ECO:0000259" key="1">
    <source>
        <dbReference type="Pfam" id="PF03992"/>
    </source>
</evidence>
<dbReference type="Pfam" id="PF03992">
    <property type="entry name" value="ABM"/>
    <property type="match status" value="1"/>
</dbReference>
<accession>A0A1L3JA40</accession>
<dbReference type="InterPro" id="IPR011008">
    <property type="entry name" value="Dimeric_a/b-barrel"/>
</dbReference>
<reference evidence="2 3" key="1">
    <citation type="submission" date="2016-11" db="EMBL/GenBank/DDBJ databases">
        <title>Sphingorhabdus sp. LPB0140, isolated from marine environment.</title>
        <authorList>
            <person name="Kim E."/>
            <person name="Yi H."/>
        </authorList>
    </citation>
    <scope>NUCLEOTIDE SEQUENCE [LARGE SCALE GENOMIC DNA]</scope>
    <source>
        <strain evidence="2 3">LPB0140</strain>
    </source>
</reference>
<dbReference type="AlphaFoldDB" id="A0A1L3JA40"/>
<name>A0A1L3JA40_9SPHN</name>
<dbReference type="SUPFAM" id="SSF54909">
    <property type="entry name" value="Dimeric alpha+beta barrel"/>
    <property type="match status" value="1"/>
</dbReference>
<organism evidence="2 3">
    <name type="scientific">Sphingorhabdus lutea</name>
    <dbReference type="NCBI Taxonomy" id="1913578"/>
    <lineage>
        <taxon>Bacteria</taxon>
        <taxon>Pseudomonadati</taxon>
        <taxon>Pseudomonadota</taxon>
        <taxon>Alphaproteobacteria</taxon>
        <taxon>Sphingomonadales</taxon>
        <taxon>Sphingomonadaceae</taxon>
        <taxon>Sphingorhabdus</taxon>
    </lineage>
</organism>
<dbReference type="Proteomes" id="UP000242561">
    <property type="component" value="Chromosome"/>
</dbReference>
<dbReference type="OrthoDB" id="9797060at2"/>